<reference evidence="3" key="1">
    <citation type="journal article" date="2019" name="Plant Biotechnol. J.">
        <title>Genome sequencing of the Australian wild diploid species Gossypium australe highlights disease resistance and delayed gland morphogenesis.</title>
        <authorList>
            <person name="Cai Y."/>
            <person name="Cai X."/>
            <person name="Wang Q."/>
            <person name="Wang P."/>
            <person name="Zhang Y."/>
            <person name="Cai C."/>
            <person name="Xu Y."/>
            <person name="Wang K."/>
            <person name="Zhou Z."/>
            <person name="Wang C."/>
            <person name="Geng S."/>
            <person name="Li B."/>
            <person name="Dong Q."/>
            <person name="Hou Y."/>
            <person name="Wang H."/>
            <person name="Ai P."/>
            <person name="Liu Z."/>
            <person name="Yi F."/>
            <person name="Sun M."/>
            <person name="An G."/>
            <person name="Cheng J."/>
            <person name="Zhang Y."/>
            <person name="Shi Q."/>
            <person name="Xie Y."/>
            <person name="Shi X."/>
            <person name="Chang Y."/>
            <person name="Huang F."/>
            <person name="Chen Y."/>
            <person name="Hong S."/>
            <person name="Mi L."/>
            <person name="Sun Q."/>
            <person name="Zhang L."/>
            <person name="Zhou B."/>
            <person name="Peng R."/>
            <person name="Zhang X."/>
            <person name="Liu F."/>
        </authorList>
    </citation>
    <scope>NUCLEOTIDE SEQUENCE [LARGE SCALE GENOMIC DNA]</scope>
    <source>
        <strain evidence="3">cv. PA1801</strain>
    </source>
</reference>
<evidence type="ECO:0000313" key="2">
    <source>
        <dbReference type="EMBL" id="KAA3476569.1"/>
    </source>
</evidence>
<dbReference type="OrthoDB" id="10462795at2759"/>
<dbReference type="AlphaFoldDB" id="A0A5B6W3W9"/>
<comment type="caution">
    <text evidence="2">The sequence shown here is derived from an EMBL/GenBank/DDBJ whole genome shotgun (WGS) entry which is preliminary data.</text>
</comment>
<name>A0A5B6W3W9_9ROSI</name>
<keyword evidence="3" id="KW-1185">Reference proteome</keyword>
<proteinExistence type="predicted"/>
<protein>
    <submittedName>
        <fullName evidence="2">Amino acid permease 6-like isoform X2</fullName>
    </submittedName>
</protein>
<dbReference type="Proteomes" id="UP000325315">
    <property type="component" value="Unassembled WGS sequence"/>
</dbReference>
<feature type="region of interest" description="Disordered" evidence="1">
    <location>
        <begin position="1"/>
        <end position="37"/>
    </location>
</feature>
<accession>A0A5B6W3W9</accession>
<feature type="compositionally biased region" description="Basic and acidic residues" evidence="1">
    <location>
        <begin position="26"/>
        <end position="37"/>
    </location>
</feature>
<evidence type="ECO:0000313" key="3">
    <source>
        <dbReference type="Proteomes" id="UP000325315"/>
    </source>
</evidence>
<gene>
    <name evidence="2" type="ORF">EPI10_010543</name>
</gene>
<organism evidence="2 3">
    <name type="scientific">Gossypium australe</name>
    <dbReference type="NCBI Taxonomy" id="47621"/>
    <lineage>
        <taxon>Eukaryota</taxon>
        <taxon>Viridiplantae</taxon>
        <taxon>Streptophyta</taxon>
        <taxon>Embryophyta</taxon>
        <taxon>Tracheophyta</taxon>
        <taxon>Spermatophyta</taxon>
        <taxon>Magnoliopsida</taxon>
        <taxon>eudicotyledons</taxon>
        <taxon>Gunneridae</taxon>
        <taxon>Pentapetalae</taxon>
        <taxon>rosids</taxon>
        <taxon>malvids</taxon>
        <taxon>Malvales</taxon>
        <taxon>Malvaceae</taxon>
        <taxon>Malvoideae</taxon>
        <taxon>Gossypium</taxon>
    </lineage>
</organism>
<sequence>MAREMQKNTMFIEQNTGDYENGDLQKNLDDDGREKRTGGRKVQLCGLAQYANLLGVTIGL</sequence>
<feature type="compositionally biased region" description="Polar residues" evidence="1">
    <location>
        <begin position="7"/>
        <end position="18"/>
    </location>
</feature>
<evidence type="ECO:0000256" key="1">
    <source>
        <dbReference type="SAM" id="MobiDB-lite"/>
    </source>
</evidence>
<dbReference type="EMBL" id="SMMG02000004">
    <property type="protein sequence ID" value="KAA3476569.1"/>
    <property type="molecule type" value="Genomic_DNA"/>
</dbReference>